<dbReference type="Proteomes" id="UP001212997">
    <property type="component" value="Unassembled WGS sequence"/>
</dbReference>
<evidence type="ECO:0000313" key="1">
    <source>
        <dbReference type="EMBL" id="KAJ3481966.1"/>
    </source>
</evidence>
<protein>
    <submittedName>
        <fullName evidence="1">Uncharacterized protein</fullName>
    </submittedName>
</protein>
<gene>
    <name evidence="1" type="ORF">NLI96_g7298</name>
</gene>
<reference evidence="1" key="1">
    <citation type="submission" date="2022-07" db="EMBL/GenBank/DDBJ databases">
        <title>Genome Sequence of Physisporinus lineatus.</title>
        <authorList>
            <person name="Buettner E."/>
        </authorList>
    </citation>
    <scope>NUCLEOTIDE SEQUENCE</scope>
    <source>
        <strain evidence="1">VT162</strain>
    </source>
</reference>
<dbReference type="SUPFAM" id="SSF52047">
    <property type="entry name" value="RNI-like"/>
    <property type="match status" value="1"/>
</dbReference>
<name>A0AAD5YF56_9APHY</name>
<organism evidence="1 2">
    <name type="scientific">Meripilus lineatus</name>
    <dbReference type="NCBI Taxonomy" id="2056292"/>
    <lineage>
        <taxon>Eukaryota</taxon>
        <taxon>Fungi</taxon>
        <taxon>Dikarya</taxon>
        <taxon>Basidiomycota</taxon>
        <taxon>Agaricomycotina</taxon>
        <taxon>Agaricomycetes</taxon>
        <taxon>Polyporales</taxon>
        <taxon>Meripilaceae</taxon>
        <taxon>Meripilus</taxon>
    </lineage>
</organism>
<dbReference type="Gene3D" id="3.80.10.10">
    <property type="entry name" value="Ribonuclease Inhibitor"/>
    <property type="match status" value="1"/>
</dbReference>
<proteinExistence type="predicted"/>
<dbReference type="EMBL" id="JANAWD010000295">
    <property type="protein sequence ID" value="KAJ3481966.1"/>
    <property type="molecule type" value="Genomic_DNA"/>
</dbReference>
<evidence type="ECO:0000313" key="2">
    <source>
        <dbReference type="Proteomes" id="UP001212997"/>
    </source>
</evidence>
<dbReference type="InterPro" id="IPR032675">
    <property type="entry name" value="LRR_dom_sf"/>
</dbReference>
<comment type="caution">
    <text evidence="1">The sequence shown here is derived from an EMBL/GenBank/DDBJ whole genome shotgun (WGS) entry which is preliminary data.</text>
</comment>
<keyword evidence="2" id="KW-1185">Reference proteome</keyword>
<accession>A0AAD5YF56</accession>
<sequence>MNGSRIPSDVNQANLKPLQAPFHNVVELRLIHCTFQTSSCFLLFIAAFPNIQTLHLSGVRLIDTDDLHVIPSNAPRPTLRKLVFFESSIGDEIPFFELFGNWLCTLSVDVLQTIKLVVYIHHEAPGICLQPILKALGAYLHHLTIDSRYSISAEECVCFDPIRTFESDLDSFKIVPALSYCTSLKTLLINQRSHDWSFFLGIMKSIHASTVSHVTIRFSAISYLVTDYRLFSSIDETLSQTRFRDIQTVKLVLYGNDTLTPRDIQSLHEKLPSLAIKGLIKFEELNEWW</sequence>
<dbReference type="AlphaFoldDB" id="A0AAD5YF56"/>